<feature type="compositionally biased region" description="Low complexity" evidence="17">
    <location>
        <begin position="449"/>
        <end position="466"/>
    </location>
</feature>
<feature type="non-terminal residue" evidence="18">
    <location>
        <position position="1"/>
    </location>
</feature>
<dbReference type="PANTHER" id="PTHR10468:SF0">
    <property type="entry name" value="ALPHA-1,3-MANNOSYL-GLYCOPROTEIN 2-BETA-N-ACETYLGLUCOSAMINYLTRANSFERASE"/>
    <property type="match status" value="1"/>
</dbReference>
<dbReference type="PANTHER" id="PTHR10468">
    <property type="entry name" value="PROTEIN O-LINKED-MANNOSE BETA-1,2-N-ACETYLGLUCOSAMINYLTRANSFERASE 1/ALPHA-1,3-MANNOSYL-GLYCOPROTEIN 2-BETA-N-ACETYLGLUCOSAMINYLTRANSFERASE"/>
    <property type="match status" value="1"/>
</dbReference>
<evidence type="ECO:0000256" key="2">
    <source>
        <dbReference type="ARBA" id="ARBA00004323"/>
    </source>
</evidence>
<feature type="compositionally biased region" description="Polar residues" evidence="17">
    <location>
        <begin position="702"/>
        <end position="713"/>
    </location>
</feature>
<dbReference type="EMBL" id="CAUJNA010000603">
    <property type="protein sequence ID" value="CAJ1379174.1"/>
    <property type="molecule type" value="Genomic_DNA"/>
</dbReference>
<feature type="compositionally biased region" description="Polar residues" evidence="17">
    <location>
        <begin position="611"/>
        <end position="621"/>
    </location>
</feature>
<keyword evidence="13" id="KW-0464">Manganese</keyword>
<evidence type="ECO:0000256" key="17">
    <source>
        <dbReference type="SAM" id="MobiDB-lite"/>
    </source>
</evidence>
<comment type="cofactor">
    <cofactor evidence="1">
        <name>Mn(2+)</name>
        <dbReference type="ChEBI" id="CHEBI:29035"/>
    </cofactor>
</comment>
<evidence type="ECO:0000256" key="3">
    <source>
        <dbReference type="ARBA" id="ARBA00004922"/>
    </source>
</evidence>
<feature type="compositionally biased region" description="Low complexity" evidence="17">
    <location>
        <begin position="587"/>
        <end position="610"/>
    </location>
</feature>
<keyword evidence="10" id="KW-1133">Transmembrane helix</keyword>
<evidence type="ECO:0000256" key="12">
    <source>
        <dbReference type="ARBA" id="ARBA00023136"/>
    </source>
</evidence>
<dbReference type="AlphaFoldDB" id="A0AA36I1F6"/>
<feature type="compositionally biased region" description="Low complexity" evidence="17">
    <location>
        <begin position="679"/>
        <end position="701"/>
    </location>
</feature>
<evidence type="ECO:0000256" key="10">
    <source>
        <dbReference type="ARBA" id="ARBA00022989"/>
    </source>
</evidence>
<evidence type="ECO:0000256" key="15">
    <source>
        <dbReference type="ARBA" id="ARBA00041712"/>
    </source>
</evidence>
<keyword evidence="9" id="KW-0735">Signal-anchor</keyword>
<evidence type="ECO:0000256" key="16">
    <source>
        <dbReference type="ARBA" id="ARBA00049421"/>
    </source>
</evidence>
<keyword evidence="11" id="KW-0333">Golgi apparatus</keyword>
<proteinExistence type="inferred from homology"/>
<keyword evidence="19" id="KW-1185">Reference proteome</keyword>
<evidence type="ECO:0000256" key="9">
    <source>
        <dbReference type="ARBA" id="ARBA00022968"/>
    </source>
</evidence>
<dbReference type="EC" id="2.4.1.101" evidence="14"/>
<evidence type="ECO:0000256" key="7">
    <source>
        <dbReference type="ARBA" id="ARBA00022692"/>
    </source>
</evidence>
<gene>
    <name evidence="18" type="ORF">EVOR1521_LOCUS7494</name>
</gene>
<protein>
    <recommendedName>
        <fullName evidence="14">alpha-1,3-mannosyl-glycoprotein 2-beta-N-acetylglucosaminyltransferase</fullName>
        <ecNumber evidence="14">2.4.1.101</ecNumber>
    </recommendedName>
    <alternativeName>
        <fullName evidence="15">N-glycosyl-oligosaccharide-glycoprotein N-acetylglucosaminyltransferase I</fullName>
    </alternativeName>
</protein>
<evidence type="ECO:0000256" key="11">
    <source>
        <dbReference type="ARBA" id="ARBA00023034"/>
    </source>
</evidence>
<feature type="compositionally biased region" description="Polar residues" evidence="17">
    <location>
        <begin position="559"/>
        <end position="575"/>
    </location>
</feature>
<keyword evidence="6" id="KW-0808">Transferase</keyword>
<feature type="compositionally biased region" description="Polar residues" evidence="17">
    <location>
        <begin position="467"/>
        <end position="483"/>
    </location>
</feature>
<keyword evidence="7" id="KW-0812">Transmembrane</keyword>
<evidence type="ECO:0000256" key="14">
    <source>
        <dbReference type="ARBA" id="ARBA00038949"/>
    </source>
</evidence>
<dbReference type="InterPro" id="IPR004139">
    <property type="entry name" value="Glyco_trans_13"/>
</dbReference>
<comment type="caution">
    <text evidence="18">The sequence shown here is derived from an EMBL/GenBank/DDBJ whole genome shotgun (WGS) entry which is preliminary data.</text>
</comment>
<dbReference type="Pfam" id="PF03071">
    <property type="entry name" value="GNT-I"/>
    <property type="match status" value="1"/>
</dbReference>
<accession>A0AA36I1F6</accession>
<evidence type="ECO:0000256" key="8">
    <source>
        <dbReference type="ARBA" id="ARBA00022723"/>
    </source>
</evidence>
<dbReference type="GO" id="GO:0046872">
    <property type="term" value="F:metal ion binding"/>
    <property type="evidence" value="ECO:0007669"/>
    <property type="project" value="UniProtKB-KW"/>
</dbReference>
<evidence type="ECO:0000313" key="19">
    <source>
        <dbReference type="Proteomes" id="UP001178507"/>
    </source>
</evidence>
<evidence type="ECO:0000256" key="13">
    <source>
        <dbReference type="ARBA" id="ARBA00023211"/>
    </source>
</evidence>
<comment type="subcellular location">
    <subcellularLocation>
        <location evidence="2">Golgi apparatus membrane</location>
        <topology evidence="2">Single-pass type II membrane protein</topology>
    </subcellularLocation>
</comment>
<dbReference type="GO" id="GO:0000139">
    <property type="term" value="C:Golgi membrane"/>
    <property type="evidence" value="ECO:0007669"/>
    <property type="project" value="UniProtKB-SubCell"/>
</dbReference>
<dbReference type="InterPro" id="IPR029044">
    <property type="entry name" value="Nucleotide-diphossugar_trans"/>
</dbReference>
<sequence>GPKSFGERVASHYKAALQYVLTETFRDQSALVIMEEDVVVSLDFLLYFAQLKPLLQHEDLLGVSAWNENALGPYSASRQRLLRVDSFSGVAWMVSTQRLRELLPKWPRNFWQKFLGKVGREGRQFIIPELPRVQHAGGDRQEDGGPLFSTSRDLRDADLGDLQRMSAEAYGRTLAAELQAASLVEDLADLPAPLHIKEGSNLRWRVHYQSDQPESDGTWRFVARFLQLPEDGHPAMLDGVTKLLWGRGFLYMVASSSGLALKARLRPLPAYPLKPEAFQEAKSPLMVAPNAQLLAAERAGQSCRDLCASRGEFCAPSDLRFVNRCDAMKKALFCERCERNMGSDQPAVASSRSSRSYGACLYNGDVLHHPITCEAAHRDTRRLCVCRRPFPAGISEAAPAVPATEDASSAATQAASTPTLQQQTAAPKLPNSTSKSGTGIPPTAPTVQTTADASSAARQAASSPTTPQQTAAPKLQRSTSKSGTGIPEAVPPVRTTADTSSAAAQAASTPTTQQQTAAPKLPNSTSKSGTGIPPTAPTVQTTADASSAARQAASSPTTPQQTAAPKLQRSTSKSGTGIPEAVPPVRTTADTSSAAAQAASTPTTRQQTASEMQRSTSQSGTGIPPSAPTVQTTADASSAARQAASSPTTPQQTTAPKLQRSTSKSGTGIPEAVPRVRTTADTSSAAAQAASTPTTRQQTASEMQRSTSQSGTGASLHDETGTKARGKDAKAARADDARSFAPSSNFLAATAVPS</sequence>
<feature type="compositionally biased region" description="Basic and acidic residues" evidence="17">
    <location>
        <begin position="716"/>
        <end position="738"/>
    </location>
</feature>
<evidence type="ECO:0000313" key="18">
    <source>
        <dbReference type="EMBL" id="CAJ1379174.1"/>
    </source>
</evidence>
<comment type="similarity">
    <text evidence="4">Belongs to the glycosyltransferase 13 family.</text>
</comment>
<comment type="pathway">
    <text evidence="3">Protein modification; protein glycosylation.</text>
</comment>
<feature type="compositionally biased region" description="Low complexity" evidence="17">
    <location>
        <begin position="407"/>
        <end position="426"/>
    </location>
</feature>
<keyword evidence="8" id="KW-0479">Metal-binding</keyword>
<feature type="compositionally biased region" description="Low complexity" evidence="17">
    <location>
        <begin position="495"/>
        <end position="518"/>
    </location>
</feature>
<keyword evidence="5" id="KW-0328">Glycosyltransferase</keyword>
<feature type="compositionally biased region" description="Polar residues" evidence="17">
    <location>
        <begin position="741"/>
        <end position="754"/>
    </location>
</feature>
<dbReference type="Gene3D" id="3.90.550.10">
    <property type="entry name" value="Spore Coat Polysaccharide Biosynthesis Protein SpsA, Chain A"/>
    <property type="match status" value="1"/>
</dbReference>
<dbReference type="SUPFAM" id="SSF53448">
    <property type="entry name" value="Nucleotide-diphospho-sugar transferases"/>
    <property type="match status" value="1"/>
</dbReference>
<organism evidence="18 19">
    <name type="scientific">Effrenium voratum</name>
    <dbReference type="NCBI Taxonomy" id="2562239"/>
    <lineage>
        <taxon>Eukaryota</taxon>
        <taxon>Sar</taxon>
        <taxon>Alveolata</taxon>
        <taxon>Dinophyceae</taxon>
        <taxon>Suessiales</taxon>
        <taxon>Symbiodiniaceae</taxon>
        <taxon>Effrenium</taxon>
    </lineage>
</organism>
<comment type="catalytic activity">
    <reaction evidence="16">
        <text>N(4)-(alpha-D-Man-(1-&gt;3)-[alpha-D-Man-(1-&gt;3)-[alpha-D-Man-(1-&gt;6)]-alpha-D-Man-(1-&gt;6)]-beta-D-Man-(1-&gt;4)-beta-D-GlcNAc-(1-&gt;4)-beta-D-GlcNAc)-L-asparaginyl-[protein] (N-glucan mannose isomer 5A1,2) + UDP-N-acetyl-alpha-D-glucosamine = N(4)-{beta-D-GlcNAc-(1-&gt;2)-alpha-D-Man-(1-&gt;3)-[alpha-D-Man-(1-&gt;3)-[alpha-D-Man-(1-&gt;6)]-alpha-D-Man-(1-&gt;6)]-beta-D-Man-(1-&gt;4)-beta-D-GlcNAc-(1-&gt;4)-beta-D-GlcNAc}-L-asparaginyl-[protein] + UDP + H(+)</text>
        <dbReference type="Rhea" id="RHEA:11456"/>
        <dbReference type="Rhea" id="RHEA-COMP:14367"/>
        <dbReference type="Rhea" id="RHEA-COMP:14368"/>
        <dbReference type="ChEBI" id="CHEBI:15378"/>
        <dbReference type="ChEBI" id="CHEBI:57705"/>
        <dbReference type="ChEBI" id="CHEBI:58223"/>
        <dbReference type="ChEBI" id="CHEBI:59087"/>
        <dbReference type="ChEBI" id="CHEBI:60625"/>
        <dbReference type="EC" id="2.4.1.101"/>
    </reaction>
</comment>
<evidence type="ECO:0000256" key="6">
    <source>
        <dbReference type="ARBA" id="ARBA00022679"/>
    </source>
</evidence>
<evidence type="ECO:0000256" key="5">
    <source>
        <dbReference type="ARBA" id="ARBA00022676"/>
    </source>
</evidence>
<reference evidence="18" key="1">
    <citation type="submission" date="2023-08" db="EMBL/GenBank/DDBJ databases">
        <authorList>
            <person name="Chen Y."/>
            <person name="Shah S."/>
            <person name="Dougan E. K."/>
            <person name="Thang M."/>
            <person name="Chan C."/>
        </authorList>
    </citation>
    <scope>NUCLEOTIDE SEQUENCE</scope>
</reference>
<dbReference type="Proteomes" id="UP001178507">
    <property type="component" value="Unassembled WGS sequence"/>
</dbReference>
<evidence type="ECO:0000256" key="1">
    <source>
        <dbReference type="ARBA" id="ARBA00001936"/>
    </source>
</evidence>
<evidence type="ECO:0000256" key="4">
    <source>
        <dbReference type="ARBA" id="ARBA00006492"/>
    </source>
</evidence>
<feature type="compositionally biased region" description="Low complexity" evidence="17">
    <location>
        <begin position="541"/>
        <end position="558"/>
    </location>
</feature>
<name>A0AA36I1F6_9DINO</name>
<dbReference type="InterPro" id="IPR052261">
    <property type="entry name" value="Glycosyltransferase_13"/>
</dbReference>
<dbReference type="GO" id="GO:0003827">
    <property type="term" value="F:alpha-1,3-mannosylglycoprotein 2-beta-N-acetylglucosaminyltransferase activity"/>
    <property type="evidence" value="ECO:0007669"/>
    <property type="project" value="UniProtKB-EC"/>
</dbReference>
<keyword evidence="12" id="KW-0472">Membrane</keyword>
<feature type="region of interest" description="Disordered" evidence="17">
    <location>
        <begin position="400"/>
        <end position="754"/>
    </location>
</feature>
<feature type="compositionally biased region" description="Low complexity" evidence="17">
    <location>
        <begin position="632"/>
        <end position="656"/>
    </location>
</feature>